<evidence type="ECO:0000256" key="1">
    <source>
        <dbReference type="ARBA" id="ARBA00008000"/>
    </source>
</evidence>
<dbReference type="InterPro" id="IPR016169">
    <property type="entry name" value="FAD-bd_PCMH_sub2"/>
</dbReference>
<dbReference type="Pfam" id="PF01565">
    <property type="entry name" value="FAD_binding_4"/>
    <property type="match status" value="1"/>
</dbReference>
<dbReference type="SUPFAM" id="SSF55103">
    <property type="entry name" value="FAD-linked oxidases, C-terminal domain"/>
    <property type="match status" value="1"/>
</dbReference>
<dbReference type="RefSeq" id="WP_114435374.1">
    <property type="nucleotide sequence ID" value="NZ_QPJI01000020.1"/>
</dbReference>
<dbReference type="EMBL" id="QPJI01000020">
    <property type="protein sequence ID" value="RCW62888.1"/>
    <property type="molecule type" value="Genomic_DNA"/>
</dbReference>
<dbReference type="Gene3D" id="3.30.43.10">
    <property type="entry name" value="Uridine Diphospho-n-acetylenolpyruvylglucosamine Reductase, domain 2"/>
    <property type="match status" value="1"/>
</dbReference>
<dbReference type="InterPro" id="IPR016166">
    <property type="entry name" value="FAD-bd_PCMH"/>
</dbReference>
<feature type="binding site" evidence="6">
    <location>
        <begin position="133"/>
        <end position="139"/>
    </location>
    <ligand>
        <name>FAD</name>
        <dbReference type="ChEBI" id="CHEBI:57692"/>
    </ligand>
</feature>
<evidence type="ECO:0000256" key="7">
    <source>
        <dbReference type="PIRSR" id="PIRSR625650-4"/>
    </source>
</evidence>
<dbReference type="InterPro" id="IPR016164">
    <property type="entry name" value="FAD-linked_Oxase-like_C"/>
</dbReference>
<accession>A0A368X7D0</accession>
<evidence type="ECO:0000313" key="9">
    <source>
        <dbReference type="EMBL" id="RCW62888.1"/>
    </source>
</evidence>
<comment type="caution">
    <text evidence="9">The sequence shown here is derived from an EMBL/GenBank/DDBJ whole genome shotgun (WGS) entry which is preliminary data.</text>
</comment>
<feature type="binding site" evidence="6">
    <location>
        <begin position="267"/>
        <end position="273"/>
    </location>
    <ligand>
        <name>FAD</name>
        <dbReference type="ChEBI" id="CHEBI:57692"/>
    </ligand>
</feature>
<dbReference type="Gene3D" id="3.30.70.3450">
    <property type="match status" value="1"/>
</dbReference>
<feature type="domain" description="FAD-binding PCMH-type" evidence="8">
    <location>
        <begin position="101"/>
        <end position="283"/>
    </location>
</feature>
<protein>
    <submittedName>
        <fullName evidence="9">Alkyldihydroxyacetonephosphate synthase</fullName>
    </submittedName>
</protein>
<reference evidence="9 10" key="1">
    <citation type="submission" date="2018-07" db="EMBL/GenBank/DDBJ databases">
        <title>Freshwater and sediment microbial communities from various areas in North America, analyzing microbe dynamics in response to fracking.</title>
        <authorList>
            <person name="Lamendella R."/>
        </authorList>
    </citation>
    <scope>NUCLEOTIDE SEQUENCE [LARGE SCALE GENOMIC DNA]</scope>
    <source>
        <strain evidence="9 10">105B</strain>
    </source>
</reference>
<keyword evidence="3 6" id="KW-0274">FAD</keyword>
<keyword evidence="2" id="KW-0285">Flavoprotein</keyword>
<dbReference type="InterPro" id="IPR025650">
    <property type="entry name" value="Alkyl-DHAP_Synthase"/>
</dbReference>
<gene>
    <name evidence="9" type="ORF">DET61_12010</name>
</gene>
<dbReference type="PANTHER" id="PTHR46568">
    <property type="entry name" value="ALKYLDIHYDROXYACETONEPHOSPHATE SYNTHASE, PEROXISOMAL"/>
    <property type="match status" value="1"/>
</dbReference>
<proteinExistence type="inferred from homology"/>
<dbReference type="Pfam" id="PF02913">
    <property type="entry name" value="FAD-oxidase_C"/>
    <property type="match status" value="1"/>
</dbReference>
<dbReference type="PROSITE" id="PS51387">
    <property type="entry name" value="FAD_PCMH"/>
    <property type="match status" value="1"/>
</dbReference>
<comment type="similarity">
    <text evidence="1">Belongs to the FAD-binding oxidoreductase/transferase type 4 family.</text>
</comment>
<evidence type="ECO:0000256" key="2">
    <source>
        <dbReference type="ARBA" id="ARBA00022630"/>
    </source>
</evidence>
<evidence type="ECO:0000256" key="3">
    <source>
        <dbReference type="ARBA" id="ARBA00022827"/>
    </source>
</evidence>
<dbReference type="Proteomes" id="UP000253647">
    <property type="component" value="Unassembled WGS sequence"/>
</dbReference>
<dbReference type="GO" id="GO:0008609">
    <property type="term" value="F:alkylglycerone-phosphate synthase activity"/>
    <property type="evidence" value="ECO:0007669"/>
    <property type="project" value="InterPro"/>
</dbReference>
<dbReference type="GO" id="GO:0008610">
    <property type="term" value="P:lipid biosynthetic process"/>
    <property type="evidence" value="ECO:0007669"/>
    <property type="project" value="InterPro"/>
</dbReference>
<dbReference type="InterPro" id="IPR036318">
    <property type="entry name" value="FAD-bd_PCMH-like_sf"/>
</dbReference>
<dbReference type="Gene3D" id="3.30.465.10">
    <property type="match status" value="1"/>
</dbReference>
<dbReference type="Gene3D" id="3.30.300.330">
    <property type="match status" value="1"/>
</dbReference>
<sequence length="572" mass="62962">MTTIDSKSQRKPLLFWGWGYADEKLSDEENRLIEGLIKLLVPKGAVELSAPQVDEFELADSRLKNLPPALQEMVSLTAYDRLVHSYGKSYPDMARMYLRHAPNAPDGVAFPKTEQDIQAIYQYAAENKVAVIPFGGGTSVCGGVEADVGDHYHATLSVDMQNFNQVLQVDPISRRARIQAGIQGPAMEATLKQHGLTLRHYPQSFPFVTLGGMIATRAGGHFATVYTHIEDMLEATRTVTPSGVIETRALPGSGAGPSADRMICGSEGILGIITEATMRLQHRPKWRATASVIFNNFLQGAEAVRLISQSGLFPANCRLLDEQEVLSNQVADKPCAVLVLGFESADHEVKHSMQRALEIACDNGGKLQGEVSYSAGAEDKKQGAAQSWRNAFIRMPYWRNRLTAFGIVADTFETAITWDRFPDFYRTVKREMEKAIAEISGYPCSFSCRFTHIYPDGPAPYFTFYMVGDTQGDLHKAIDKWKVIKQLSLQLLADHGATATHHHAIGRDHRFGYEQQSSPLFRQTLAASKHFLDPAGILNPGVLIDPVGKAVGITGVLSNLNHAPRGNKHADD</sequence>
<dbReference type="SUPFAM" id="SSF56176">
    <property type="entry name" value="FAD-binding/transporter-associated domain-like"/>
    <property type="match status" value="1"/>
</dbReference>
<feature type="site" description="Important for enzyme activity" evidence="7">
    <location>
        <position position="318"/>
    </location>
</feature>
<evidence type="ECO:0000256" key="6">
    <source>
        <dbReference type="PIRSR" id="PIRSR625650-3"/>
    </source>
</evidence>
<dbReference type="GO" id="GO:0071949">
    <property type="term" value="F:FAD binding"/>
    <property type="evidence" value="ECO:0007669"/>
    <property type="project" value="InterPro"/>
</dbReference>
<evidence type="ECO:0000259" key="8">
    <source>
        <dbReference type="PROSITE" id="PS51387"/>
    </source>
</evidence>
<feature type="binding site" evidence="5">
    <location>
        <position position="399"/>
    </location>
    <ligand>
        <name>substrate</name>
    </ligand>
</feature>
<dbReference type="AlphaFoldDB" id="A0A368X7D0"/>
<dbReference type="PANTHER" id="PTHR46568:SF1">
    <property type="entry name" value="ALKYLDIHYDROXYACETONEPHOSPHATE SYNTHASE, PEROXISOMAL"/>
    <property type="match status" value="1"/>
</dbReference>
<organism evidence="9 10">
    <name type="scientific">Marinobacter nauticus</name>
    <name type="common">Marinobacter hydrocarbonoclasticus</name>
    <name type="synonym">Marinobacter aquaeolei</name>
    <dbReference type="NCBI Taxonomy" id="2743"/>
    <lineage>
        <taxon>Bacteria</taxon>
        <taxon>Pseudomonadati</taxon>
        <taxon>Pseudomonadota</taxon>
        <taxon>Gammaproteobacteria</taxon>
        <taxon>Pseudomonadales</taxon>
        <taxon>Marinobacteraceae</taxon>
        <taxon>Marinobacter</taxon>
    </lineage>
</organism>
<feature type="active site" description="Proton donor/acceptor" evidence="4">
    <location>
        <position position="461"/>
    </location>
</feature>
<evidence type="ECO:0000256" key="4">
    <source>
        <dbReference type="PIRSR" id="PIRSR625650-1"/>
    </source>
</evidence>
<dbReference type="InterPro" id="IPR016167">
    <property type="entry name" value="FAD-bd_PCMH_sub1"/>
</dbReference>
<comment type="cofactor">
    <cofactor evidence="6">
        <name>FAD</name>
        <dbReference type="ChEBI" id="CHEBI:57692"/>
    </cofactor>
</comment>
<evidence type="ECO:0000256" key="5">
    <source>
        <dbReference type="PIRSR" id="PIRSR625650-2"/>
    </source>
</evidence>
<name>A0A368X7D0_MARNT</name>
<evidence type="ECO:0000313" key="10">
    <source>
        <dbReference type="Proteomes" id="UP000253647"/>
    </source>
</evidence>
<dbReference type="InterPro" id="IPR004113">
    <property type="entry name" value="FAD-bd_oxidored_4_C"/>
</dbReference>
<dbReference type="InterPro" id="IPR006094">
    <property type="entry name" value="Oxid_FAD_bind_N"/>
</dbReference>